<proteinExistence type="predicted"/>
<evidence type="ECO:0000313" key="1">
    <source>
        <dbReference type="EMBL" id="KAH7946174.1"/>
    </source>
</evidence>
<accession>A0ACB8CMV5</accession>
<protein>
    <submittedName>
        <fullName evidence="1">Uncharacterized protein</fullName>
    </submittedName>
</protein>
<organism evidence="1 2">
    <name type="scientific">Dermacentor silvarum</name>
    <name type="common">Tick</name>
    <dbReference type="NCBI Taxonomy" id="543639"/>
    <lineage>
        <taxon>Eukaryota</taxon>
        <taxon>Metazoa</taxon>
        <taxon>Ecdysozoa</taxon>
        <taxon>Arthropoda</taxon>
        <taxon>Chelicerata</taxon>
        <taxon>Arachnida</taxon>
        <taxon>Acari</taxon>
        <taxon>Parasitiformes</taxon>
        <taxon>Ixodida</taxon>
        <taxon>Ixodoidea</taxon>
        <taxon>Ixodidae</taxon>
        <taxon>Rhipicephalinae</taxon>
        <taxon>Dermacentor</taxon>
    </lineage>
</organism>
<comment type="caution">
    <text evidence="1">The sequence shown here is derived from an EMBL/GenBank/DDBJ whole genome shotgun (WGS) entry which is preliminary data.</text>
</comment>
<reference evidence="1" key="1">
    <citation type="submission" date="2020-05" db="EMBL/GenBank/DDBJ databases">
        <title>Large-scale comparative analyses of tick genomes elucidate their genetic diversity and vector capacities.</title>
        <authorList>
            <person name="Jia N."/>
            <person name="Wang J."/>
            <person name="Shi W."/>
            <person name="Du L."/>
            <person name="Sun Y."/>
            <person name="Zhan W."/>
            <person name="Jiang J."/>
            <person name="Wang Q."/>
            <person name="Zhang B."/>
            <person name="Ji P."/>
            <person name="Sakyi L.B."/>
            <person name="Cui X."/>
            <person name="Yuan T."/>
            <person name="Jiang B."/>
            <person name="Yang W."/>
            <person name="Lam T.T.-Y."/>
            <person name="Chang Q."/>
            <person name="Ding S."/>
            <person name="Wang X."/>
            <person name="Zhu J."/>
            <person name="Ruan X."/>
            <person name="Zhao L."/>
            <person name="Wei J."/>
            <person name="Que T."/>
            <person name="Du C."/>
            <person name="Cheng J."/>
            <person name="Dai P."/>
            <person name="Han X."/>
            <person name="Huang E."/>
            <person name="Gao Y."/>
            <person name="Liu J."/>
            <person name="Shao H."/>
            <person name="Ye R."/>
            <person name="Li L."/>
            <person name="Wei W."/>
            <person name="Wang X."/>
            <person name="Wang C."/>
            <person name="Yang T."/>
            <person name="Huo Q."/>
            <person name="Li W."/>
            <person name="Guo W."/>
            <person name="Chen H."/>
            <person name="Zhou L."/>
            <person name="Ni X."/>
            <person name="Tian J."/>
            <person name="Zhou Y."/>
            <person name="Sheng Y."/>
            <person name="Liu T."/>
            <person name="Pan Y."/>
            <person name="Xia L."/>
            <person name="Li J."/>
            <person name="Zhao F."/>
            <person name="Cao W."/>
        </authorList>
    </citation>
    <scope>NUCLEOTIDE SEQUENCE</scope>
    <source>
        <strain evidence="1">Dsil-2018</strain>
    </source>
</reference>
<name>A0ACB8CMV5_DERSI</name>
<gene>
    <name evidence="1" type="ORF">HPB49_020991</name>
</gene>
<dbReference type="EMBL" id="CM023475">
    <property type="protein sequence ID" value="KAH7946174.1"/>
    <property type="molecule type" value="Genomic_DNA"/>
</dbReference>
<sequence length="282" mass="32851">MGRSVRRHARQHQHVKTFKILKHLLDPSGNKTAVKAKMTKIRHKYKGNIREMRDEIVPLYIERPPAVEHRNYSGSPNEDLNRDFSQQEIRVVLQTIKIKRAPATEKAQQAAQELTYRGSDSDGPTPRTDDEVAIQDNRDRLGTYQDILTHYKKQSEAYLTQHKQLDRSQETDWRRLQTRTFQNPVDLKKVNSRQYPEASCKLCKHEHADMAHILWKCTEIRTIYREDHIESALLEKRWLSALTSSDLHDQLWASQQALEVVERLRLTAHNVPVARALAGNLA</sequence>
<keyword evidence="2" id="KW-1185">Reference proteome</keyword>
<dbReference type="Proteomes" id="UP000821865">
    <property type="component" value="Chromosome 6"/>
</dbReference>
<evidence type="ECO:0000313" key="2">
    <source>
        <dbReference type="Proteomes" id="UP000821865"/>
    </source>
</evidence>